<evidence type="ECO:0000256" key="6">
    <source>
        <dbReference type="ARBA" id="ARBA00023136"/>
    </source>
</evidence>
<proteinExistence type="inferred from homology"/>
<feature type="transmembrane region" description="Helical" evidence="7">
    <location>
        <begin position="220"/>
        <end position="240"/>
    </location>
</feature>
<keyword evidence="4 7" id="KW-0812">Transmembrane</keyword>
<feature type="transmembrane region" description="Helical" evidence="7">
    <location>
        <begin position="159"/>
        <end position="176"/>
    </location>
</feature>
<organism evidence="9">
    <name type="scientific">freshwater metagenome</name>
    <dbReference type="NCBI Taxonomy" id="449393"/>
    <lineage>
        <taxon>unclassified sequences</taxon>
        <taxon>metagenomes</taxon>
        <taxon>ecological metagenomes</taxon>
    </lineage>
</organism>
<evidence type="ECO:0000256" key="1">
    <source>
        <dbReference type="ARBA" id="ARBA00004141"/>
    </source>
</evidence>
<dbReference type="Pfam" id="PF00999">
    <property type="entry name" value="Na_H_Exchanger"/>
    <property type="match status" value="1"/>
</dbReference>
<evidence type="ECO:0000256" key="7">
    <source>
        <dbReference type="SAM" id="Phobius"/>
    </source>
</evidence>
<dbReference type="Gene3D" id="1.20.1530.20">
    <property type="match status" value="1"/>
</dbReference>
<dbReference type="EMBL" id="CAEZVE010000031">
    <property type="protein sequence ID" value="CAB4617628.1"/>
    <property type="molecule type" value="Genomic_DNA"/>
</dbReference>
<feature type="transmembrane region" description="Helical" evidence="7">
    <location>
        <begin position="335"/>
        <end position="358"/>
    </location>
</feature>
<feature type="transmembrane region" description="Helical" evidence="7">
    <location>
        <begin position="182"/>
        <end position="208"/>
    </location>
</feature>
<evidence type="ECO:0000256" key="3">
    <source>
        <dbReference type="ARBA" id="ARBA00022448"/>
    </source>
</evidence>
<evidence type="ECO:0000256" key="2">
    <source>
        <dbReference type="ARBA" id="ARBA00005551"/>
    </source>
</evidence>
<comment type="similarity">
    <text evidence="2">Belongs to the monovalent cation:proton antiporter 2 (CPA2) transporter (TC 2.A.37) family.</text>
</comment>
<dbReference type="PANTHER" id="PTHR42751">
    <property type="entry name" value="SODIUM/HYDROGEN EXCHANGER FAMILY/TRKA DOMAIN PROTEIN"/>
    <property type="match status" value="1"/>
</dbReference>
<dbReference type="GO" id="GO:0016020">
    <property type="term" value="C:membrane"/>
    <property type="evidence" value="ECO:0007669"/>
    <property type="project" value="UniProtKB-SubCell"/>
</dbReference>
<feature type="transmembrane region" description="Helical" evidence="7">
    <location>
        <begin position="70"/>
        <end position="89"/>
    </location>
</feature>
<protein>
    <submittedName>
        <fullName evidence="9">Unannotated protein</fullName>
    </submittedName>
</protein>
<feature type="transmembrane region" description="Helical" evidence="7">
    <location>
        <begin position="15"/>
        <end position="36"/>
    </location>
</feature>
<reference evidence="9" key="1">
    <citation type="submission" date="2020-05" db="EMBL/GenBank/DDBJ databases">
        <authorList>
            <person name="Chiriac C."/>
            <person name="Salcher M."/>
            <person name="Ghai R."/>
            <person name="Kavagutti S V."/>
        </authorList>
    </citation>
    <scope>NUCLEOTIDE SEQUENCE</scope>
</reference>
<gene>
    <name evidence="9" type="ORF">UFOPK1931_00279</name>
</gene>
<dbReference type="InterPro" id="IPR038770">
    <property type="entry name" value="Na+/solute_symporter_sf"/>
</dbReference>
<dbReference type="GO" id="GO:0015297">
    <property type="term" value="F:antiporter activity"/>
    <property type="evidence" value="ECO:0007669"/>
    <property type="project" value="InterPro"/>
</dbReference>
<keyword evidence="3" id="KW-0813">Transport</keyword>
<feature type="transmembrane region" description="Helical" evidence="7">
    <location>
        <begin position="101"/>
        <end position="121"/>
    </location>
</feature>
<feature type="transmembrane region" description="Helical" evidence="7">
    <location>
        <begin position="43"/>
        <end position="64"/>
    </location>
</feature>
<feature type="domain" description="Cation/H+ exchanger transmembrane" evidence="8">
    <location>
        <begin position="29"/>
        <end position="384"/>
    </location>
</feature>
<feature type="transmembrane region" description="Helical" evidence="7">
    <location>
        <begin position="364"/>
        <end position="384"/>
    </location>
</feature>
<dbReference type="PANTHER" id="PTHR42751:SF6">
    <property type="entry name" value="CONSERVED INTEGRAL MEMBRANE TRANSPORT PROTEIN-RELATED"/>
    <property type="match status" value="1"/>
</dbReference>
<comment type="subcellular location">
    <subcellularLocation>
        <location evidence="1">Membrane</location>
        <topology evidence="1">Multi-pass membrane protein</topology>
    </subcellularLocation>
</comment>
<evidence type="ECO:0000256" key="5">
    <source>
        <dbReference type="ARBA" id="ARBA00022989"/>
    </source>
</evidence>
<evidence type="ECO:0000259" key="8">
    <source>
        <dbReference type="Pfam" id="PF00999"/>
    </source>
</evidence>
<sequence length="393" mass="41056">MIEPLLALGASAETASTLAEIGALLLGLGIIAFVAAKIRFSVVPIYLLVGLVVGQGGFGLISLSQDFLDIGAQIGAILLLLLLGLEHSAPDLAKAFKERKSAGFFDVAVNFIPGAALALLFGWGPLAALALGGISYVSSSGIASELIRESGWRRSELSKRIVTILVFEDLALAPYLPLLTSLVLGLSALTGLISVSFALIITGIILIISYRGTAQWSRILNPDVPSALLLTVFGSALLAAGVAGLAGFSGAVAAFLVGLLLTGEVANTVRGRLGSLRDLFAAIFFLFFGLSTDFVDLIEVFPAVAVLVLVGVAGKFAVGWWIAKDMNDKSMWIRAGAFLTPRGEFSMVIAAIAGPVVLSVSLQAITLSYVFLTAIIGSLVIRFIRSGFDRESK</sequence>
<keyword evidence="6 7" id="KW-0472">Membrane</keyword>
<dbReference type="GO" id="GO:1902600">
    <property type="term" value="P:proton transmembrane transport"/>
    <property type="evidence" value="ECO:0007669"/>
    <property type="project" value="InterPro"/>
</dbReference>
<feature type="transmembrane region" description="Helical" evidence="7">
    <location>
        <begin position="279"/>
        <end position="298"/>
    </location>
</feature>
<name>A0A6J6IA58_9ZZZZ</name>
<evidence type="ECO:0000313" key="9">
    <source>
        <dbReference type="EMBL" id="CAB4617628.1"/>
    </source>
</evidence>
<accession>A0A6J6IA58</accession>
<feature type="transmembrane region" description="Helical" evidence="7">
    <location>
        <begin position="304"/>
        <end position="323"/>
    </location>
</feature>
<evidence type="ECO:0000256" key="4">
    <source>
        <dbReference type="ARBA" id="ARBA00022692"/>
    </source>
</evidence>
<dbReference type="AlphaFoldDB" id="A0A6J6IA58"/>
<dbReference type="InterPro" id="IPR006153">
    <property type="entry name" value="Cation/H_exchanger_TM"/>
</dbReference>
<keyword evidence="5 7" id="KW-1133">Transmembrane helix</keyword>